<accession>A0AA86PFJ0</accession>
<dbReference type="GO" id="GO:0001006">
    <property type="term" value="F:RNA polymerase III type 3 promoter sequence-specific DNA binding"/>
    <property type="evidence" value="ECO:0007669"/>
    <property type="project" value="TreeGrafter"/>
</dbReference>
<evidence type="ECO:0000313" key="9">
    <source>
        <dbReference type="Proteomes" id="UP001642409"/>
    </source>
</evidence>
<reference evidence="7" key="1">
    <citation type="submission" date="2023-06" db="EMBL/GenBank/DDBJ databases">
        <authorList>
            <person name="Kurt Z."/>
        </authorList>
    </citation>
    <scope>NUCLEOTIDE SEQUENCE</scope>
</reference>
<feature type="domain" description="HTH myb-type" evidence="6">
    <location>
        <begin position="1"/>
        <end position="57"/>
    </location>
</feature>
<dbReference type="Pfam" id="PF13921">
    <property type="entry name" value="Myb_DNA-bind_6"/>
    <property type="match status" value="1"/>
</dbReference>
<dbReference type="SMART" id="SM00717">
    <property type="entry name" value="SANT"/>
    <property type="match status" value="2"/>
</dbReference>
<dbReference type="EMBL" id="CAXDID020000254">
    <property type="protein sequence ID" value="CAL6065230.1"/>
    <property type="molecule type" value="Genomic_DNA"/>
</dbReference>
<name>A0AA86PFJ0_9EUKA</name>
<dbReference type="InterPro" id="IPR051575">
    <property type="entry name" value="Myb-like_DNA-bd"/>
</dbReference>
<dbReference type="GO" id="GO:0000978">
    <property type="term" value="F:RNA polymerase II cis-regulatory region sequence-specific DNA binding"/>
    <property type="evidence" value="ECO:0007669"/>
    <property type="project" value="TreeGrafter"/>
</dbReference>
<keyword evidence="9" id="KW-1185">Reference proteome</keyword>
<dbReference type="AlphaFoldDB" id="A0AA86PFJ0"/>
<dbReference type="PROSITE" id="PS50090">
    <property type="entry name" value="MYB_LIKE"/>
    <property type="match status" value="1"/>
</dbReference>
<protein>
    <submittedName>
        <fullName evidence="7">Myb-like DNA-binding domain-containing protein</fullName>
    </submittedName>
    <submittedName>
        <fullName evidence="8">Myb-like_DNA-binding domain-containing protein</fullName>
    </submittedName>
</protein>
<keyword evidence="3" id="KW-0804">Transcription</keyword>
<keyword evidence="2 7" id="KW-0238">DNA-binding</keyword>
<evidence type="ECO:0000313" key="7">
    <source>
        <dbReference type="EMBL" id="CAI9936423.1"/>
    </source>
</evidence>
<dbReference type="GO" id="GO:0019185">
    <property type="term" value="C:snRNA-activating protein complex"/>
    <property type="evidence" value="ECO:0007669"/>
    <property type="project" value="TreeGrafter"/>
</dbReference>
<organism evidence="7">
    <name type="scientific">Hexamita inflata</name>
    <dbReference type="NCBI Taxonomy" id="28002"/>
    <lineage>
        <taxon>Eukaryota</taxon>
        <taxon>Metamonada</taxon>
        <taxon>Diplomonadida</taxon>
        <taxon>Hexamitidae</taxon>
        <taxon>Hexamitinae</taxon>
        <taxon>Hexamita</taxon>
    </lineage>
</organism>
<evidence type="ECO:0000256" key="4">
    <source>
        <dbReference type="ARBA" id="ARBA00023242"/>
    </source>
</evidence>
<dbReference type="InterPro" id="IPR009057">
    <property type="entry name" value="Homeodomain-like_sf"/>
</dbReference>
<keyword evidence="4" id="KW-0539">Nucleus</keyword>
<keyword evidence="1" id="KW-0805">Transcription regulation</keyword>
<evidence type="ECO:0000313" key="8">
    <source>
        <dbReference type="EMBL" id="CAL6065230.1"/>
    </source>
</evidence>
<dbReference type="GO" id="GO:0042796">
    <property type="term" value="P:snRNA transcription by RNA polymerase III"/>
    <property type="evidence" value="ECO:0007669"/>
    <property type="project" value="TreeGrafter"/>
</dbReference>
<dbReference type="GO" id="GO:0042795">
    <property type="term" value="P:snRNA transcription by RNA polymerase II"/>
    <property type="evidence" value="ECO:0007669"/>
    <property type="project" value="TreeGrafter"/>
</dbReference>
<dbReference type="Proteomes" id="UP001642409">
    <property type="component" value="Unassembled WGS sequence"/>
</dbReference>
<proteinExistence type="predicted"/>
<evidence type="ECO:0000256" key="2">
    <source>
        <dbReference type="ARBA" id="ARBA00023125"/>
    </source>
</evidence>
<evidence type="ECO:0000259" key="6">
    <source>
        <dbReference type="PROSITE" id="PS51294"/>
    </source>
</evidence>
<sequence>MNRQQLWSENEKNLLNQLVCKYKSNSRVNWKAIASYLQGRTPSQCKMQYRGVLNKNIEKTNFEWTDEKLIELEIIVILYGTKWKFIQQNYFPYLKTEQLQLRYQQVKRDHAQFDYLSKNEPNFQTISDKDARVLKLAWLRIQLLRKIFKNLSSNQPDITAVDPLELQYYKQVVKGDHIEFRIKQQNSYILYTYNLDEEQIKVNRLLNLKIVPDEEKYL</sequence>
<evidence type="ECO:0000259" key="5">
    <source>
        <dbReference type="PROSITE" id="PS50090"/>
    </source>
</evidence>
<evidence type="ECO:0000256" key="1">
    <source>
        <dbReference type="ARBA" id="ARBA00023015"/>
    </source>
</evidence>
<dbReference type="CDD" id="cd00167">
    <property type="entry name" value="SANT"/>
    <property type="match status" value="1"/>
</dbReference>
<dbReference type="PROSITE" id="PS51294">
    <property type="entry name" value="HTH_MYB"/>
    <property type="match status" value="1"/>
</dbReference>
<comment type="caution">
    <text evidence="7">The sequence shown here is derived from an EMBL/GenBank/DDBJ whole genome shotgun (WGS) entry which is preliminary data.</text>
</comment>
<dbReference type="Gene3D" id="1.10.10.60">
    <property type="entry name" value="Homeodomain-like"/>
    <property type="match status" value="1"/>
</dbReference>
<dbReference type="PANTHER" id="PTHR46621">
    <property type="entry name" value="SNRNA-ACTIVATING PROTEIN COMPLEX SUBUNIT 4"/>
    <property type="match status" value="1"/>
</dbReference>
<evidence type="ECO:0000256" key="3">
    <source>
        <dbReference type="ARBA" id="ARBA00023163"/>
    </source>
</evidence>
<dbReference type="PANTHER" id="PTHR46621:SF1">
    <property type="entry name" value="SNRNA-ACTIVATING PROTEIN COMPLEX SUBUNIT 4"/>
    <property type="match status" value="1"/>
</dbReference>
<dbReference type="InterPro" id="IPR017930">
    <property type="entry name" value="Myb_dom"/>
</dbReference>
<feature type="domain" description="Myb-like" evidence="5">
    <location>
        <begin position="1"/>
        <end position="53"/>
    </location>
</feature>
<reference evidence="8 9" key="2">
    <citation type="submission" date="2024-07" db="EMBL/GenBank/DDBJ databases">
        <authorList>
            <person name="Akdeniz Z."/>
        </authorList>
    </citation>
    <scope>NUCLEOTIDE SEQUENCE [LARGE SCALE GENOMIC DNA]</scope>
</reference>
<dbReference type="SUPFAM" id="SSF46689">
    <property type="entry name" value="Homeodomain-like"/>
    <property type="match status" value="2"/>
</dbReference>
<gene>
    <name evidence="7" type="ORF">HINF_LOCUS24068</name>
    <name evidence="8" type="ORF">HINF_LOCUS51741</name>
</gene>
<dbReference type="InterPro" id="IPR001005">
    <property type="entry name" value="SANT/Myb"/>
</dbReference>
<dbReference type="EMBL" id="CATOUU010000636">
    <property type="protein sequence ID" value="CAI9936423.1"/>
    <property type="molecule type" value="Genomic_DNA"/>
</dbReference>